<evidence type="ECO:0000313" key="1">
    <source>
        <dbReference type="EMBL" id="KAI4295974.1"/>
    </source>
</evidence>
<reference evidence="1 2" key="1">
    <citation type="journal article" date="2022" name="DNA Res.">
        <title>Chromosomal-level genome assembly of the orchid tree Bauhinia variegata (Leguminosae; Cercidoideae) supports the allotetraploid origin hypothesis of Bauhinia.</title>
        <authorList>
            <person name="Zhong Y."/>
            <person name="Chen Y."/>
            <person name="Zheng D."/>
            <person name="Pang J."/>
            <person name="Liu Y."/>
            <person name="Luo S."/>
            <person name="Meng S."/>
            <person name="Qian L."/>
            <person name="Wei D."/>
            <person name="Dai S."/>
            <person name="Zhou R."/>
        </authorList>
    </citation>
    <scope>NUCLEOTIDE SEQUENCE [LARGE SCALE GENOMIC DNA]</scope>
    <source>
        <strain evidence="1">BV-YZ2020</strain>
    </source>
</reference>
<keyword evidence="2" id="KW-1185">Reference proteome</keyword>
<protein>
    <submittedName>
        <fullName evidence="1">Uncharacterized protein</fullName>
    </submittedName>
</protein>
<dbReference type="EMBL" id="CM039439">
    <property type="protein sequence ID" value="KAI4295974.1"/>
    <property type="molecule type" value="Genomic_DNA"/>
</dbReference>
<comment type="caution">
    <text evidence="1">The sequence shown here is derived from an EMBL/GenBank/DDBJ whole genome shotgun (WGS) entry which is preliminary data.</text>
</comment>
<name>A0ACB9KFJ7_BAUVA</name>
<organism evidence="1 2">
    <name type="scientific">Bauhinia variegata</name>
    <name type="common">Purple orchid tree</name>
    <name type="synonym">Phanera variegata</name>
    <dbReference type="NCBI Taxonomy" id="167791"/>
    <lineage>
        <taxon>Eukaryota</taxon>
        <taxon>Viridiplantae</taxon>
        <taxon>Streptophyta</taxon>
        <taxon>Embryophyta</taxon>
        <taxon>Tracheophyta</taxon>
        <taxon>Spermatophyta</taxon>
        <taxon>Magnoliopsida</taxon>
        <taxon>eudicotyledons</taxon>
        <taxon>Gunneridae</taxon>
        <taxon>Pentapetalae</taxon>
        <taxon>rosids</taxon>
        <taxon>fabids</taxon>
        <taxon>Fabales</taxon>
        <taxon>Fabaceae</taxon>
        <taxon>Cercidoideae</taxon>
        <taxon>Cercideae</taxon>
        <taxon>Bauhiniinae</taxon>
        <taxon>Bauhinia</taxon>
    </lineage>
</organism>
<sequence length="135" mass="14514">MESKRTMGFSVLSAMAIGLLAVAMSVSASEVNEISCSQALEDMVPCQDYLKGSGPDQPPSACCQNADSLFKQATSTQMRRDLCNCLKDSAIKIGVNVDRASKLAPSCKISLPFPIDPKLDCNSISLQGLMMERFN</sequence>
<dbReference type="Proteomes" id="UP000828941">
    <property type="component" value="Chromosome 14"/>
</dbReference>
<gene>
    <name evidence="1" type="ORF">L6164_035967</name>
</gene>
<proteinExistence type="predicted"/>
<accession>A0ACB9KFJ7</accession>
<evidence type="ECO:0000313" key="2">
    <source>
        <dbReference type="Proteomes" id="UP000828941"/>
    </source>
</evidence>